<gene>
    <name evidence="1" type="ORF">NDU88_006067</name>
</gene>
<dbReference type="AlphaFoldDB" id="A0AAV7QN49"/>
<evidence type="ECO:0000313" key="2">
    <source>
        <dbReference type="Proteomes" id="UP001066276"/>
    </source>
</evidence>
<name>A0AAV7QN49_PLEWA</name>
<comment type="caution">
    <text evidence="1">The sequence shown here is derived from an EMBL/GenBank/DDBJ whole genome shotgun (WGS) entry which is preliminary data.</text>
</comment>
<proteinExistence type="predicted"/>
<evidence type="ECO:0000313" key="1">
    <source>
        <dbReference type="EMBL" id="KAJ1139700.1"/>
    </source>
</evidence>
<dbReference type="Proteomes" id="UP001066276">
    <property type="component" value="Chromosome 6"/>
</dbReference>
<sequence length="101" mass="10890">MRLSPACNLTCWQRRRECTGLGSLGAPSRGPAAREESQLLSSCSVCSHVEQVQPVALFPAHIPWRHDRSALAPFPLFGGALGALGAARLQRSKINKALSRL</sequence>
<reference evidence="1" key="1">
    <citation type="journal article" date="2022" name="bioRxiv">
        <title>Sequencing and chromosome-scale assembly of the giantPleurodeles waltlgenome.</title>
        <authorList>
            <person name="Brown T."/>
            <person name="Elewa A."/>
            <person name="Iarovenko S."/>
            <person name="Subramanian E."/>
            <person name="Araus A.J."/>
            <person name="Petzold A."/>
            <person name="Susuki M."/>
            <person name="Suzuki K.-i.T."/>
            <person name="Hayashi T."/>
            <person name="Toyoda A."/>
            <person name="Oliveira C."/>
            <person name="Osipova E."/>
            <person name="Leigh N.D."/>
            <person name="Simon A."/>
            <person name="Yun M.H."/>
        </authorList>
    </citation>
    <scope>NUCLEOTIDE SEQUENCE</scope>
    <source>
        <strain evidence="1">20211129_DDA</strain>
        <tissue evidence="1">Liver</tissue>
    </source>
</reference>
<organism evidence="1 2">
    <name type="scientific">Pleurodeles waltl</name>
    <name type="common">Iberian ribbed newt</name>
    <dbReference type="NCBI Taxonomy" id="8319"/>
    <lineage>
        <taxon>Eukaryota</taxon>
        <taxon>Metazoa</taxon>
        <taxon>Chordata</taxon>
        <taxon>Craniata</taxon>
        <taxon>Vertebrata</taxon>
        <taxon>Euteleostomi</taxon>
        <taxon>Amphibia</taxon>
        <taxon>Batrachia</taxon>
        <taxon>Caudata</taxon>
        <taxon>Salamandroidea</taxon>
        <taxon>Salamandridae</taxon>
        <taxon>Pleurodelinae</taxon>
        <taxon>Pleurodeles</taxon>
    </lineage>
</organism>
<accession>A0AAV7QN49</accession>
<keyword evidence="2" id="KW-1185">Reference proteome</keyword>
<protein>
    <submittedName>
        <fullName evidence="1">Uncharacterized protein</fullName>
    </submittedName>
</protein>
<dbReference type="EMBL" id="JANPWB010000010">
    <property type="protein sequence ID" value="KAJ1139700.1"/>
    <property type="molecule type" value="Genomic_DNA"/>
</dbReference>